<dbReference type="RefSeq" id="WP_381186863.1">
    <property type="nucleotide sequence ID" value="NZ_JBHSFK010000060.1"/>
</dbReference>
<feature type="domain" description="Acyl-CoA thioesterase-like C-terminal" evidence="3">
    <location>
        <begin position="137"/>
        <end position="274"/>
    </location>
</feature>
<evidence type="ECO:0000259" key="3">
    <source>
        <dbReference type="Pfam" id="PF20789"/>
    </source>
</evidence>
<dbReference type="InterPro" id="IPR052389">
    <property type="entry name" value="Sec_Metab_Biosynth-Assoc"/>
</dbReference>
<dbReference type="InterPro" id="IPR029069">
    <property type="entry name" value="HotDog_dom_sf"/>
</dbReference>
<evidence type="ECO:0000256" key="1">
    <source>
        <dbReference type="SAM" id="MobiDB-lite"/>
    </source>
</evidence>
<dbReference type="EMBL" id="JBHSFK010000060">
    <property type="protein sequence ID" value="MFC4507725.1"/>
    <property type="molecule type" value="Genomic_DNA"/>
</dbReference>
<sequence>MTDLYGFDLATAVVPRPGDPSAYDAELHEGWRMHKAVNGGLLMALAGRVLAAELGGSSQGHPDPFAISAYYMSAALPGPATVRTETLKRGRSLSTGVASILQGGEERLRVMATYGDLDSHDASDVRTSATPPEMPPPEECAGREAAPPDFLKQAPILDRIDLRLDPATAGWTVGRPTGRGLVQGWFRLPDGREPDLLLLLLAADALPPTSFDFGIAGWTPTLELTVHVRAKPAPGWLRLKQSTRNFAHGYLEEDAEVWDSAGRLVAQSRQLARVLMPTQ</sequence>
<organism evidence="4 5">
    <name type="scientific">Streptomyces vulcanius</name>
    <dbReference type="NCBI Taxonomy" id="1441876"/>
    <lineage>
        <taxon>Bacteria</taxon>
        <taxon>Bacillati</taxon>
        <taxon>Actinomycetota</taxon>
        <taxon>Actinomycetes</taxon>
        <taxon>Kitasatosporales</taxon>
        <taxon>Streptomycetaceae</taxon>
        <taxon>Streptomyces</taxon>
    </lineage>
</organism>
<dbReference type="Gene3D" id="2.40.160.210">
    <property type="entry name" value="Acyl-CoA thioesterase, double hotdog domain"/>
    <property type="match status" value="1"/>
</dbReference>
<evidence type="ECO:0000313" key="4">
    <source>
        <dbReference type="EMBL" id="MFC4507725.1"/>
    </source>
</evidence>
<dbReference type="InterPro" id="IPR042171">
    <property type="entry name" value="Acyl-CoA_hotdog"/>
</dbReference>
<proteinExistence type="predicted"/>
<feature type="region of interest" description="Disordered" evidence="1">
    <location>
        <begin position="120"/>
        <end position="145"/>
    </location>
</feature>
<evidence type="ECO:0000259" key="2">
    <source>
        <dbReference type="Pfam" id="PF13622"/>
    </source>
</evidence>
<dbReference type="InterPro" id="IPR049449">
    <property type="entry name" value="TesB_ACOT8-like_N"/>
</dbReference>
<accession>A0ABV9B9H8</accession>
<dbReference type="Pfam" id="PF13622">
    <property type="entry name" value="4HBT_3"/>
    <property type="match status" value="1"/>
</dbReference>
<dbReference type="PANTHER" id="PTHR38110">
    <property type="entry name" value="CHROMOSOME 23, WHOLE GENOME SHOTGUN SEQUENCE"/>
    <property type="match status" value="1"/>
</dbReference>
<dbReference type="Proteomes" id="UP001595839">
    <property type="component" value="Unassembled WGS sequence"/>
</dbReference>
<name>A0ABV9B9H8_9ACTN</name>
<reference evidence="5" key="1">
    <citation type="journal article" date="2019" name="Int. J. Syst. Evol. Microbiol.">
        <title>The Global Catalogue of Microorganisms (GCM) 10K type strain sequencing project: providing services to taxonomists for standard genome sequencing and annotation.</title>
        <authorList>
            <consortium name="The Broad Institute Genomics Platform"/>
            <consortium name="The Broad Institute Genome Sequencing Center for Infectious Disease"/>
            <person name="Wu L."/>
            <person name="Ma J."/>
        </authorList>
    </citation>
    <scope>NUCLEOTIDE SEQUENCE [LARGE SCALE GENOMIC DNA]</scope>
    <source>
        <strain evidence="5">CGMCC 4.7177</strain>
    </source>
</reference>
<dbReference type="Pfam" id="PF20789">
    <property type="entry name" value="4HBT_3C"/>
    <property type="match status" value="1"/>
</dbReference>
<dbReference type="SUPFAM" id="SSF54637">
    <property type="entry name" value="Thioesterase/thiol ester dehydrase-isomerase"/>
    <property type="match status" value="2"/>
</dbReference>
<evidence type="ECO:0000313" key="5">
    <source>
        <dbReference type="Proteomes" id="UP001595839"/>
    </source>
</evidence>
<keyword evidence="5" id="KW-1185">Reference proteome</keyword>
<protein>
    <submittedName>
        <fullName evidence="4">Thioesterase family protein</fullName>
    </submittedName>
</protein>
<feature type="domain" description="Acyl-CoA thioesterase-like N-terminal HotDog" evidence="2">
    <location>
        <begin position="28"/>
        <end position="115"/>
    </location>
</feature>
<dbReference type="PANTHER" id="PTHR38110:SF1">
    <property type="entry name" value="THIOESTERASE DOMAIN-CONTAINING PROTEIN"/>
    <property type="match status" value="1"/>
</dbReference>
<dbReference type="InterPro" id="IPR049450">
    <property type="entry name" value="ACOT8-like_C"/>
</dbReference>
<gene>
    <name evidence="4" type="ORF">ACFPIH_51410</name>
</gene>
<comment type="caution">
    <text evidence="4">The sequence shown here is derived from an EMBL/GenBank/DDBJ whole genome shotgun (WGS) entry which is preliminary data.</text>
</comment>